<feature type="domain" description="HAT C-terminal dimerisation" evidence="6">
    <location>
        <begin position="1"/>
        <end position="58"/>
    </location>
</feature>
<sequence length="59" mass="6691">WRVNSSTYPHLAKVAKDILAVPIAQVGVERVFNIAKDTIGDRRHRLSAQTIQQIMVLKH</sequence>
<keyword evidence="2" id="KW-0479">Metal-binding</keyword>
<accession>M2S9F5</accession>
<dbReference type="PANTHER" id="PTHR46481">
    <property type="entry name" value="ZINC FINGER BED DOMAIN-CONTAINING PROTEIN 4"/>
    <property type="match status" value="1"/>
</dbReference>
<dbReference type="PANTHER" id="PTHR46481:SF10">
    <property type="entry name" value="ZINC FINGER BED DOMAIN-CONTAINING PROTEIN 39"/>
    <property type="match status" value="1"/>
</dbReference>
<dbReference type="Proteomes" id="UP000016934">
    <property type="component" value="Unassembled WGS sequence"/>
</dbReference>
<feature type="non-terminal residue" evidence="7">
    <location>
        <position position="59"/>
    </location>
</feature>
<keyword evidence="8" id="KW-1185">Reference proteome</keyword>
<dbReference type="GeneID" id="19140275"/>
<evidence type="ECO:0000256" key="3">
    <source>
        <dbReference type="ARBA" id="ARBA00022771"/>
    </source>
</evidence>
<evidence type="ECO:0000256" key="1">
    <source>
        <dbReference type="ARBA" id="ARBA00004123"/>
    </source>
</evidence>
<name>M2S9F5_COCSN</name>
<dbReference type="SUPFAM" id="SSF53098">
    <property type="entry name" value="Ribonuclease H-like"/>
    <property type="match status" value="1"/>
</dbReference>
<keyword evidence="3" id="KW-0863">Zinc-finger</keyword>
<comment type="subcellular location">
    <subcellularLocation>
        <location evidence="1">Nucleus</location>
    </subcellularLocation>
</comment>
<dbReference type="OrthoDB" id="3782309at2759"/>
<dbReference type="InterPro" id="IPR052035">
    <property type="entry name" value="ZnF_BED_domain_contain"/>
</dbReference>
<dbReference type="GO" id="GO:0046983">
    <property type="term" value="F:protein dimerization activity"/>
    <property type="evidence" value="ECO:0007669"/>
    <property type="project" value="InterPro"/>
</dbReference>
<reference evidence="8" key="2">
    <citation type="journal article" date="2013" name="PLoS Genet.">
        <title>Comparative genome structure, secondary metabolite, and effector coding capacity across Cochliobolus pathogens.</title>
        <authorList>
            <person name="Condon B.J."/>
            <person name="Leng Y."/>
            <person name="Wu D."/>
            <person name="Bushley K.E."/>
            <person name="Ohm R.A."/>
            <person name="Otillar R."/>
            <person name="Martin J."/>
            <person name="Schackwitz W."/>
            <person name="Grimwood J."/>
            <person name="MohdZainudin N."/>
            <person name="Xue C."/>
            <person name="Wang R."/>
            <person name="Manning V.A."/>
            <person name="Dhillon B."/>
            <person name="Tu Z.J."/>
            <person name="Steffenson B.J."/>
            <person name="Salamov A."/>
            <person name="Sun H."/>
            <person name="Lowry S."/>
            <person name="LaButti K."/>
            <person name="Han J."/>
            <person name="Copeland A."/>
            <person name="Lindquist E."/>
            <person name="Barry K."/>
            <person name="Schmutz J."/>
            <person name="Baker S.E."/>
            <person name="Ciuffetti L.M."/>
            <person name="Grigoriev I.V."/>
            <person name="Zhong S."/>
            <person name="Turgeon B.G."/>
        </authorList>
    </citation>
    <scope>NUCLEOTIDE SEQUENCE [LARGE SCALE GENOMIC DNA]</scope>
    <source>
        <strain evidence="8">ND90Pr / ATCC 201652</strain>
    </source>
</reference>
<dbReference type="Pfam" id="PF05699">
    <property type="entry name" value="Dimer_Tnp_hAT"/>
    <property type="match status" value="1"/>
</dbReference>
<evidence type="ECO:0000259" key="6">
    <source>
        <dbReference type="Pfam" id="PF05699"/>
    </source>
</evidence>
<evidence type="ECO:0000256" key="4">
    <source>
        <dbReference type="ARBA" id="ARBA00022833"/>
    </source>
</evidence>
<dbReference type="HOGENOM" id="CLU_009123_17_2_1"/>
<organism evidence="7 8">
    <name type="scientific">Cochliobolus sativus (strain ND90Pr / ATCC 201652)</name>
    <name type="common">Common root rot and spot blotch fungus</name>
    <name type="synonym">Bipolaris sorokiniana</name>
    <dbReference type="NCBI Taxonomy" id="665912"/>
    <lineage>
        <taxon>Eukaryota</taxon>
        <taxon>Fungi</taxon>
        <taxon>Dikarya</taxon>
        <taxon>Ascomycota</taxon>
        <taxon>Pezizomycotina</taxon>
        <taxon>Dothideomycetes</taxon>
        <taxon>Pleosporomycetidae</taxon>
        <taxon>Pleosporales</taxon>
        <taxon>Pleosporineae</taxon>
        <taxon>Pleosporaceae</taxon>
        <taxon>Bipolaris</taxon>
    </lineage>
</organism>
<dbReference type="KEGG" id="bsc:COCSADRAFT_50538"/>
<gene>
    <name evidence="7" type="ORF">COCSADRAFT_50538</name>
</gene>
<dbReference type="RefSeq" id="XP_007699890.1">
    <property type="nucleotide sequence ID" value="XM_007701700.1"/>
</dbReference>
<dbReference type="InterPro" id="IPR008906">
    <property type="entry name" value="HATC_C_dom"/>
</dbReference>
<evidence type="ECO:0000256" key="2">
    <source>
        <dbReference type="ARBA" id="ARBA00022723"/>
    </source>
</evidence>
<dbReference type="AlphaFoldDB" id="M2S9F5"/>
<evidence type="ECO:0000313" key="7">
    <source>
        <dbReference type="EMBL" id="EMD63973.1"/>
    </source>
</evidence>
<evidence type="ECO:0000313" key="8">
    <source>
        <dbReference type="Proteomes" id="UP000016934"/>
    </source>
</evidence>
<feature type="non-terminal residue" evidence="7">
    <location>
        <position position="1"/>
    </location>
</feature>
<reference evidence="7 8" key="1">
    <citation type="journal article" date="2012" name="PLoS Pathog.">
        <title>Diverse lifestyles and strategies of plant pathogenesis encoded in the genomes of eighteen Dothideomycetes fungi.</title>
        <authorList>
            <person name="Ohm R.A."/>
            <person name="Feau N."/>
            <person name="Henrissat B."/>
            <person name="Schoch C.L."/>
            <person name="Horwitz B.A."/>
            <person name="Barry K.W."/>
            <person name="Condon B.J."/>
            <person name="Copeland A.C."/>
            <person name="Dhillon B."/>
            <person name="Glaser F."/>
            <person name="Hesse C.N."/>
            <person name="Kosti I."/>
            <person name="LaButti K."/>
            <person name="Lindquist E.A."/>
            <person name="Lucas S."/>
            <person name="Salamov A.A."/>
            <person name="Bradshaw R.E."/>
            <person name="Ciuffetti L."/>
            <person name="Hamelin R.C."/>
            <person name="Kema G.H.J."/>
            <person name="Lawrence C."/>
            <person name="Scott J.A."/>
            <person name="Spatafora J.W."/>
            <person name="Turgeon B.G."/>
            <person name="de Wit P.J.G.M."/>
            <person name="Zhong S."/>
            <person name="Goodwin S.B."/>
            <person name="Grigoriev I.V."/>
        </authorList>
    </citation>
    <scope>NUCLEOTIDE SEQUENCE [LARGE SCALE GENOMIC DNA]</scope>
    <source>
        <strain evidence="8">ND90Pr / ATCC 201652</strain>
    </source>
</reference>
<keyword evidence="4" id="KW-0862">Zinc</keyword>
<evidence type="ECO:0000256" key="5">
    <source>
        <dbReference type="ARBA" id="ARBA00023242"/>
    </source>
</evidence>
<dbReference type="GO" id="GO:0008270">
    <property type="term" value="F:zinc ion binding"/>
    <property type="evidence" value="ECO:0007669"/>
    <property type="project" value="UniProtKB-KW"/>
</dbReference>
<proteinExistence type="predicted"/>
<dbReference type="InterPro" id="IPR012337">
    <property type="entry name" value="RNaseH-like_sf"/>
</dbReference>
<keyword evidence="5" id="KW-0539">Nucleus</keyword>
<dbReference type="GO" id="GO:0005634">
    <property type="term" value="C:nucleus"/>
    <property type="evidence" value="ECO:0007669"/>
    <property type="project" value="UniProtKB-SubCell"/>
</dbReference>
<protein>
    <recommendedName>
        <fullName evidence="6">HAT C-terminal dimerisation domain-containing protein</fullName>
    </recommendedName>
</protein>
<dbReference type="EMBL" id="KB445643">
    <property type="protein sequence ID" value="EMD63973.1"/>
    <property type="molecule type" value="Genomic_DNA"/>
</dbReference>